<dbReference type="Pfam" id="PF07927">
    <property type="entry name" value="HicA_toxin"/>
    <property type="match status" value="1"/>
</dbReference>
<keyword evidence="2" id="KW-1277">Toxin-antitoxin system</keyword>
<evidence type="ECO:0000256" key="4">
    <source>
        <dbReference type="ARBA" id="ARBA00022759"/>
    </source>
</evidence>
<dbReference type="InterPro" id="IPR012933">
    <property type="entry name" value="HicA_mRNA_interferase"/>
</dbReference>
<dbReference type="SUPFAM" id="SSF54786">
    <property type="entry name" value="YcfA/nrd intein domain"/>
    <property type="match status" value="1"/>
</dbReference>
<reference evidence="8 9" key="1">
    <citation type="journal article" date="2016" name="Nat. Commun.">
        <title>Thousands of microbial genomes shed light on interconnected biogeochemical processes in an aquifer system.</title>
        <authorList>
            <person name="Anantharaman K."/>
            <person name="Brown C.T."/>
            <person name="Hug L.A."/>
            <person name="Sharon I."/>
            <person name="Castelle C.J."/>
            <person name="Probst A.J."/>
            <person name="Thomas B.C."/>
            <person name="Singh A."/>
            <person name="Wilkins M.J."/>
            <person name="Karaoz U."/>
            <person name="Brodie E.L."/>
            <person name="Williams K.H."/>
            <person name="Hubbard S.S."/>
            <person name="Banfield J.F."/>
        </authorList>
    </citation>
    <scope>NUCLEOTIDE SEQUENCE [LARGE SCALE GENOMIC DNA]</scope>
</reference>
<name>A0A1F5NQC1_9BACT</name>
<dbReference type="InterPro" id="IPR038570">
    <property type="entry name" value="HicA_sf"/>
</dbReference>
<keyword evidence="5" id="KW-0378">Hydrolase</keyword>
<evidence type="ECO:0000256" key="2">
    <source>
        <dbReference type="ARBA" id="ARBA00022649"/>
    </source>
</evidence>
<comment type="caution">
    <text evidence="8">The sequence shown here is derived from an EMBL/GenBank/DDBJ whole genome shotgun (WGS) entry which is preliminary data.</text>
</comment>
<comment type="similarity">
    <text evidence="1">Belongs to the HicA mRNA interferase family.</text>
</comment>
<evidence type="ECO:0000256" key="7">
    <source>
        <dbReference type="ARBA" id="ARBA00023016"/>
    </source>
</evidence>
<keyword evidence="3" id="KW-0540">Nuclease</keyword>
<dbReference type="EMBL" id="MFEJ01000030">
    <property type="protein sequence ID" value="OGE79724.1"/>
    <property type="molecule type" value="Genomic_DNA"/>
</dbReference>
<sequence>MKRTDLVRYLLKQGCVFVREGGNHSLFFNPELKKVSTLPRHKEINDFLSKKICKDLGIPPLHR</sequence>
<keyword evidence="4" id="KW-0255">Endonuclease</keyword>
<protein>
    <submittedName>
        <fullName evidence="8">Addiction module toxin, HicA family</fullName>
    </submittedName>
</protein>
<evidence type="ECO:0000313" key="9">
    <source>
        <dbReference type="Proteomes" id="UP000176233"/>
    </source>
</evidence>
<evidence type="ECO:0000256" key="1">
    <source>
        <dbReference type="ARBA" id="ARBA00006620"/>
    </source>
</evidence>
<keyword evidence="7" id="KW-0346">Stress response</keyword>
<proteinExistence type="inferred from homology"/>
<dbReference type="Proteomes" id="UP000176233">
    <property type="component" value="Unassembled WGS sequence"/>
</dbReference>
<evidence type="ECO:0000256" key="6">
    <source>
        <dbReference type="ARBA" id="ARBA00022884"/>
    </source>
</evidence>
<dbReference type="GO" id="GO:0016787">
    <property type="term" value="F:hydrolase activity"/>
    <property type="evidence" value="ECO:0007669"/>
    <property type="project" value="UniProtKB-KW"/>
</dbReference>
<dbReference type="Gene3D" id="3.30.920.30">
    <property type="entry name" value="Hypothetical protein"/>
    <property type="match status" value="1"/>
</dbReference>
<dbReference type="GO" id="GO:0003729">
    <property type="term" value="F:mRNA binding"/>
    <property type="evidence" value="ECO:0007669"/>
    <property type="project" value="InterPro"/>
</dbReference>
<evidence type="ECO:0000256" key="5">
    <source>
        <dbReference type="ARBA" id="ARBA00022801"/>
    </source>
</evidence>
<dbReference type="GO" id="GO:0004519">
    <property type="term" value="F:endonuclease activity"/>
    <property type="evidence" value="ECO:0007669"/>
    <property type="project" value="UniProtKB-KW"/>
</dbReference>
<evidence type="ECO:0000313" key="8">
    <source>
        <dbReference type="EMBL" id="OGE79724.1"/>
    </source>
</evidence>
<gene>
    <name evidence="8" type="ORF">A2660_01545</name>
</gene>
<evidence type="ECO:0000256" key="3">
    <source>
        <dbReference type="ARBA" id="ARBA00022722"/>
    </source>
</evidence>
<accession>A0A1F5NQC1</accession>
<organism evidence="8 9">
    <name type="scientific">Candidatus Doudnabacteria bacterium RIFCSPHIGHO2_01_FULL_45_18</name>
    <dbReference type="NCBI Taxonomy" id="1817823"/>
    <lineage>
        <taxon>Bacteria</taxon>
        <taxon>Candidatus Doudnaibacteriota</taxon>
    </lineage>
</organism>
<dbReference type="AlphaFoldDB" id="A0A1F5NQC1"/>
<keyword evidence="6" id="KW-0694">RNA-binding</keyword>